<dbReference type="AlphaFoldDB" id="A0A382WFW3"/>
<dbReference type="EMBL" id="UINC01159528">
    <property type="protein sequence ID" value="SVD57662.1"/>
    <property type="molecule type" value="Genomic_DNA"/>
</dbReference>
<protein>
    <submittedName>
        <fullName evidence="1">Uncharacterized protein</fullName>
    </submittedName>
</protein>
<reference evidence="1" key="1">
    <citation type="submission" date="2018-05" db="EMBL/GenBank/DDBJ databases">
        <authorList>
            <person name="Lanie J.A."/>
            <person name="Ng W.-L."/>
            <person name="Kazmierczak K.M."/>
            <person name="Andrzejewski T.M."/>
            <person name="Davidsen T.M."/>
            <person name="Wayne K.J."/>
            <person name="Tettelin H."/>
            <person name="Glass J.I."/>
            <person name="Rusch D."/>
            <person name="Podicherti R."/>
            <person name="Tsui H.-C.T."/>
            <person name="Winkler M.E."/>
        </authorList>
    </citation>
    <scope>NUCLEOTIDE SEQUENCE</scope>
</reference>
<name>A0A382WFW3_9ZZZZ</name>
<organism evidence="1">
    <name type="scientific">marine metagenome</name>
    <dbReference type="NCBI Taxonomy" id="408172"/>
    <lineage>
        <taxon>unclassified sequences</taxon>
        <taxon>metagenomes</taxon>
        <taxon>ecological metagenomes</taxon>
    </lineage>
</organism>
<evidence type="ECO:0000313" key="1">
    <source>
        <dbReference type="EMBL" id="SVD57662.1"/>
    </source>
</evidence>
<proteinExistence type="predicted"/>
<accession>A0A382WFW3</accession>
<sequence>MDLGEIQGEFIQVTGEFEKRDAIDFCVQDLIRKRIDFGVVEQDGKFFVARAIVDDEKIGSNSNIVTLRSDRVDIHGNPRGIIRMGTYNFVEWYSEGQLVGSAMDS</sequence>
<gene>
    <name evidence="1" type="ORF">METZ01_LOCUS410516</name>
</gene>